<name>A0ACB9LFX7_BAUVA</name>
<gene>
    <name evidence="1" type="ORF">L6164_031500</name>
</gene>
<dbReference type="Proteomes" id="UP000828941">
    <property type="component" value="Chromosome 12"/>
</dbReference>
<accession>A0ACB9LFX7</accession>
<dbReference type="EMBL" id="CM039437">
    <property type="protein sequence ID" value="KAI4308422.1"/>
    <property type="molecule type" value="Genomic_DNA"/>
</dbReference>
<sequence length="488" mass="53450">MAPFVYLLLLVSSLAPGYAQIQSGDQAFISLLISQKGLDFVKDLLVNKAISSMVPLELSNIEKTAKIPVVGDVHMVLSNITIYEINVVSSYIKPGETGISIIASGTTCNLSMNWRYSYSKWIIEISDSGTASVQVAGMEIRLVLDLEDQEGSLKLVLKDCGCFVKDISINLDGGASWLYQGIVNAFEGKIGSAVENGISKKLTEGISKLDSFLCNLPKEILVDDNASLNVTFVNDPLLSNSSIGFEINGLFIARNVAVPDYLYRHENSKFSVFCTNSSKMLGISLDEAVFNSASVLYYDAKFMHWIVDKIPDQSLLNTTGWRFIIPQLYKKYPDHDMNLNVSLSSPPIVKISDHKADASIFADLVIDVVEEDVVIPVACISLAIRCSGTVKIIGNNLAGAVRADDFAMSLKWSNIGNLQMYLIQPIVWTVIQTVFLPYANTHLGKGFPLPVIHGFTVQDAEITLSNSRVTVCSDVSYAESHELAFLPF</sequence>
<proteinExistence type="predicted"/>
<evidence type="ECO:0000313" key="2">
    <source>
        <dbReference type="Proteomes" id="UP000828941"/>
    </source>
</evidence>
<keyword evidence="2" id="KW-1185">Reference proteome</keyword>
<protein>
    <submittedName>
        <fullName evidence="1">Uncharacterized protein</fullName>
    </submittedName>
</protein>
<evidence type="ECO:0000313" key="1">
    <source>
        <dbReference type="EMBL" id="KAI4308422.1"/>
    </source>
</evidence>
<comment type="caution">
    <text evidence="1">The sequence shown here is derived from an EMBL/GenBank/DDBJ whole genome shotgun (WGS) entry which is preliminary data.</text>
</comment>
<organism evidence="1 2">
    <name type="scientific">Bauhinia variegata</name>
    <name type="common">Purple orchid tree</name>
    <name type="synonym">Phanera variegata</name>
    <dbReference type="NCBI Taxonomy" id="167791"/>
    <lineage>
        <taxon>Eukaryota</taxon>
        <taxon>Viridiplantae</taxon>
        <taxon>Streptophyta</taxon>
        <taxon>Embryophyta</taxon>
        <taxon>Tracheophyta</taxon>
        <taxon>Spermatophyta</taxon>
        <taxon>Magnoliopsida</taxon>
        <taxon>eudicotyledons</taxon>
        <taxon>Gunneridae</taxon>
        <taxon>Pentapetalae</taxon>
        <taxon>rosids</taxon>
        <taxon>fabids</taxon>
        <taxon>Fabales</taxon>
        <taxon>Fabaceae</taxon>
        <taxon>Cercidoideae</taxon>
        <taxon>Cercideae</taxon>
        <taxon>Bauhiniinae</taxon>
        <taxon>Bauhinia</taxon>
    </lineage>
</organism>
<reference evidence="1 2" key="1">
    <citation type="journal article" date="2022" name="DNA Res.">
        <title>Chromosomal-level genome assembly of the orchid tree Bauhinia variegata (Leguminosae; Cercidoideae) supports the allotetraploid origin hypothesis of Bauhinia.</title>
        <authorList>
            <person name="Zhong Y."/>
            <person name="Chen Y."/>
            <person name="Zheng D."/>
            <person name="Pang J."/>
            <person name="Liu Y."/>
            <person name="Luo S."/>
            <person name="Meng S."/>
            <person name="Qian L."/>
            <person name="Wei D."/>
            <person name="Dai S."/>
            <person name="Zhou R."/>
        </authorList>
    </citation>
    <scope>NUCLEOTIDE SEQUENCE [LARGE SCALE GENOMIC DNA]</scope>
    <source>
        <strain evidence="1">BV-YZ2020</strain>
    </source>
</reference>